<dbReference type="PANTHER" id="PTHR43591">
    <property type="entry name" value="METHYLTRANSFERASE"/>
    <property type="match status" value="1"/>
</dbReference>
<evidence type="ECO:0000313" key="3">
    <source>
        <dbReference type="Proteomes" id="UP000663923"/>
    </source>
</evidence>
<reference evidence="2 3" key="1">
    <citation type="submission" date="2021-03" db="EMBL/GenBank/DDBJ databases">
        <title>Complete genome of Parasphingorhabdus_sp.JHSY0214.</title>
        <authorList>
            <person name="Yoo J.H."/>
            <person name="Bae J.W."/>
        </authorList>
    </citation>
    <scope>NUCLEOTIDE SEQUENCE [LARGE SCALE GENOMIC DNA]</scope>
    <source>
        <strain evidence="2 3">JHSY0214</strain>
    </source>
</reference>
<keyword evidence="3" id="KW-1185">Reference proteome</keyword>
<accession>A0ABX7T2T1</accession>
<dbReference type="Proteomes" id="UP000663923">
    <property type="component" value="Chromosome"/>
</dbReference>
<dbReference type="Gene3D" id="3.40.50.150">
    <property type="entry name" value="Vaccinia Virus protein VP39"/>
    <property type="match status" value="1"/>
</dbReference>
<dbReference type="InterPro" id="IPR029063">
    <property type="entry name" value="SAM-dependent_MTases_sf"/>
</dbReference>
<dbReference type="GO" id="GO:0032259">
    <property type="term" value="P:methylation"/>
    <property type="evidence" value="ECO:0007669"/>
    <property type="project" value="UniProtKB-KW"/>
</dbReference>
<dbReference type="SUPFAM" id="SSF53335">
    <property type="entry name" value="S-adenosyl-L-methionine-dependent methyltransferases"/>
    <property type="match status" value="1"/>
</dbReference>
<protein>
    <submittedName>
        <fullName evidence="2">Class I SAM-dependent methyltransferase</fullName>
    </submittedName>
</protein>
<dbReference type="Pfam" id="PF13649">
    <property type="entry name" value="Methyltransf_25"/>
    <property type="match status" value="1"/>
</dbReference>
<gene>
    <name evidence="2" type="ORF">J4G78_11415</name>
</gene>
<dbReference type="EMBL" id="CP071794">
    <property type="protein sequence ID" value="QTD54857.1"/>
    <property type="molecule type" value="Genomic_DNA"/>
</dbReference>
<keyword evidence="2" id="KW-0808">Transferase</keyword>
<evidence type="ECO:0000259" key="1">
    <source>
        <dbReference type="Pfam" id="PF13649"/>
    </source>
</evidence>
<dbReference type="RefSeq" id="WP_207986688.1">
    <property type="nucleotide sequence ID" value="NZ_CP071794.1"/>
</dbReference>
<keyword evidence="2" id="KW-0489">Methyltransferase</keyword>
<dbReference type="GO" id="GO:0008168">
    <property type="term" value="F:methyltransferase activity"/>
    <property type="evidence" value="ECO:0007669"/>
    <property type="project" value="UniProtKB-KW"/>
</dbReference>
<dbReference type="Gene3D" id="2.20.130.10">
    <property type="entry name" value="CAC2371-like domains"/>
    <property type="match status" value="1"/>
</dbReference>
<feature type="domain" description="Methyltransferase" evidence="1">
    <location>
        <begin position="42"/>
        <end position="138"/>
    </location>
</feature>
<proteinExistence type="predicted"/>
<dbReference type="InterPro" id="IPR041698">
    <property type="entry name" value="Methyltransf_25"/>
</dbReference>
<name>A0ABX7T2T1_9SPHN</name>
<evidence type="ECO:0000313" key="2">
    <source>
        <dbReference type="EMBL" id="QTD54857.1"/>
    </source>
</evidence>
<dbReference type="CDD" id="cd02440">
    <property type="entry name" value="AdoMet_MTases"/>
    <property type="match status" value="1"/>
</dbReference>
<organism evidence="2 3">
    <name type="scientific">Parasphingorhabdus cellanae</name>
    <dbReference type="NCBI Taxonomy" id="2806553"/>
    <lineage>
        <taxon>Bacteria</taxon>
        <taxon>Pseudomonadati</taxon>
        <taxon>Pseudomonadota</taxon>
        <taxon>Alphaproteobacteria</taxon>
        <taxon>Sphingomonadales</taxon>
        <taxon>Sphingomonadaceae</taxon>
        <taxon>Parasphingorhabdus</taxon>
    </lineage>
</organism>
<sequence>MSVFQTIYANQYDTLYTEKDYKGECDLIEQVATKFGSRPDSILDVGCGTGSHVMEMASRGYNCAGVDISQDMLSVAEKKSADSILTNKPKWIVGDARDFDANGHYDMVTMMFAVVSYLTTNDDLLAGLKNIRRHLKPGALFMCDFWYGPAVLAVRPNERVRVLETPKGQTIRAASTHVDSFHHTADVSFRLWNIENGQFSGETQETHRMRYFFPQEFKMMLKACGFESISMSAFPDMDSVLTDDSWNALSIARAA</sequence>